<feature type="compositionally biased region" description="Pro residues" evidence="3">
    <location>
        <begin position="375"/>
        <end position="387"/>
    </location>
</feature>
<feature type="compositionally biased region" description="Polar residues" evidence="3">
    <location>
        <begin position="248"/>
        <end position="267"/>
    </location>
</feature>
<feature type="region of interest" description="Disordered" evidence="3">
    <location>
        <begin position="781"/>
        <end position="841"/>
    </location>
</feature>
<dbReference type="Bgee" id="ENSAMXG00000029456">
    <property type="expression patterns" value="Expressed in mesonephros and 13 other cell types or tissues"/>
</dbReference>
<protein>
    <submittedName>
        <fullName evidence="5">Cingulin b</fullName>
    </submittedName>
</protein>
<keyword evidence="1 2" id="KW-0175">Coiled coil</keyword>
<accession>A0A3B1JB07</accession>
<dbReference type="GO" id="GO:0005923">
    <property type="term" value="C:bicellular tight junction"/>
    <property type="evidence" value="ECO:0007669"/>
    <property type="project" value="TreeGrafter"/>
</dbReference>
<dbReference type="GeneTree" id="ENSGT00940000154489"/>
<feature type="compositionally biased region" description="Basic and acidic residues" evidence="3">
    <location>
        <begin position="275"/>
        <end position="296"/>
    </location>
</feature>
<dbReference type="GO" id="GO:0008017">
    <property type="term" value="F:microtubule binding"/>
    <property type="evidence" value="ECO:0007669"/>
    <property type="project" value="TreeGrafter"/>
</dbReference>
<dbReference type="GO" id="GO:0000226">
    <property type="term" value="P:microtubule cytoskeleton organization"/>
    <property type="evidence" value="ECO:0007669"/>
    <property type="project" value="TreeGrafter"/>
</dbReference>
<feature type="compositionally biased region" description="Basic and acidic residues" evidence="3">
    <location>
        <begin position="797"/>
        <end position="841"/>
    </location>
</feature>
<feature type="coiled-coil region" evidence="2">
    <location>
        <begin position="888"/>
        <end position="1166"/>
    </location>
</feature>
<dbReference type="InterPro" id="IPR002928">
    <property type="entry name" value="Myosin_tail"/>
</dbReference>
<dbReference type="Ensembl" id="ENSAMXT00000037239.1">
    <property type="protein sequence ID" value="ENSAMXP00000039512.1"/>
    <property type="gene ID" value="ENSAMXG00000029456.1"/>
</dbReference>
<name>A0A3B1JB07_ASTMX</name>
<dbReference type="AlphaFoldDB" id="A0A3B1JB07"/>
<feature type="region of interest" description="Disordered" evidence="3">
    <location>
        <begin position="80"/>
        <end position="402"/>
    </location>
</feature>
<dbReference type="GO" id="GO:0016459">
    <property type="term" value="C:myosin complex"/>
    <property type="evidence" value="ECO:0007669"/>
    <property type="project" value="InterPro"/>
</dbReference>
<feature type="compositionally biased region" description="Polar residues" evidence="3">
    <location>
        <begin position="85"/>
        <end position="104"/>
    </location>
</feature>
<dbReference type="STRING" id="7994.ENSAMXP00000039512"/>
<evidence type="ECO:0000313" key="5">
    <source>
        <dbReference type="Ensembl" id="ENSAMXP00000039512.1"/>
    </source>
</evidence>
<sequence>MSSLSTDRKPPLDYGVQIRFIKDLDDTGGGYADRSRGAGAVSGTGAPGTPPSNKYGVAVRVQGISGQPYVVLKDGEKGDSYGVQLKTQSQTQSQAPALSSTGNDLPQALRDGAQTPNPYGPVGQSALQEEETGEYGSPLRRPPGDGQAGSQGEMEVGTPERPTSTSPANGLEKKNFGELNEAGLRRVGQNHIGAAENGTGLNGPLNGKRGGAFPESFPEPQKLPSFDEQPAEAIDTKSLAPINKLISKFNNNSPSIATSSLPGQTRGRSGARTRLQFEERKRSRSLDARKDQKEEPPSPPTVNPYAPTSAPTIDPTIAPNTATNTATTLNSPKPATYSSLGRNSSSVAKVPAVPASKPLTFSKSPKNFVAMETPPTIPKKPMTPEPPRNQSESTDFVNEEEAQAKQAIYNILKEGSIESEAALKRKAGLIHDRFSEVKIPQATLAAKSIKPTEETERKNKQLQQQLEQTKRELQHAQDQLVELRMEKEGVESRLHQQEDHLAQLQEELRRVSENTTDSLQTDLMTIQAELSEAMMLRQKQDDTLRMRERELTALKGALKDEVASHDKEMEALREQYGQDMEALRQSLEHVSQSQQEIEEERQKVNSSILALEEELDSYREQSDHWKKQTSSVQQERGQHSAFQKLLQAQQEKKELEKLLSMKSPLCETDSAQSLTQELQRCRDDLEQARLKLKKQNEELLKKEVALGSVMRTSEEKEQQMKAEIEKLKDQSKKDKEELAKVLEKTRQSPDLPQDAAATKENSLELQEANTRLRERLARMSRLHSSVPDSGGSEALEEENRSLRSQLEEARRGLSRLGQEKEELSRRLEERERERESLRRGKTDLEEQKRLLDRSLEKMSKEMEMLMGDSRQSVQVLQSQLDDFKDRSRRELQDTQRLSKERLAELQRSQNNLKAAQEELSRLKKELMVASEERDSAQLDKDLLSSRLKHLESELDTERTSQTDRSREIRLLEDKMKTLEIELDEEKTGTELLNDRIARSREQMDQLRSELMQERSARHDLEMDKSSLERQIKDLKSRVADMEGLSRPSAGVTLLENKIQELEDRLHSEEREKTSILAAQRRVERKLKDVNATLDQERNQHAEQRDQLSLRVKALKRQVDESEGEVERLEGVRRKVLRELEEHQEVKEALQAKVGALENELKRKIQQTRRPALGSTLSSEDEDGYFDSSSITSILTESQLQTTNC</sequence>
<dbReference type="Proteomes" id="UP000018467">
    <property type="component" value="Unassembled WGS sequence"/>
</dbReference>
<dbReference type="GO" id="GO:0048916">
    <property type="term" value="P:posterior lateral line development"/>
    <property type="evidence" value="ECO:0007669"/>
    <property type="project" value="Ensembl"/>
</dbReference>
<organism evidence="5 6">
    <name type="scientific">Astyanax mexicanus</name>
    <name type="common">Blind cave fish</name>
    <name type="synonym">Astyanax fasciatus mexicanus</name>
    <dbReference type="NCBI Taxonomy" id="7994"/>
    <lineage>
        <taxon>Eukaryota</taxon>
        <taxon>Metazoa</taxon>
        <taxon>Chordata</taxon>
        <taxon>Craniata</taxon>
        <taxon>Vertebrata</taxon>
        <taxon>Euteleostomi</taxon>
        <taxon>Actinopterygii</taxon>
        <taxon>Neopterygii</taxon>
        <taxon>Teleostei</taxon>
        <taxon>Ostariophysi</taxon>
        <taxon>Characiformes</taxon>
        <taxon>Characoidei</taxon>
        <taxon>Acestrorhamphidae</taxon>
        <taxon>Acestrorhamphinae</taxon>
        <taxon>Astyanax</taxon>
    </lineage>
</organism>
<dbReference type="Pfam" id="PF01576">
    <property type="entry name" value="Myosin_tail_1"/>
    <property type="match status" value="1"/>
</dbReference>
<evidence type="ECO:0000313" key="6">
    <source>
        <dbReference type="Proteomes" id="UP000018467"/>
    </source>
</evidence>
<feature type="region of interest" description="Disordered" evidence="3">
    <location>
        <begin position="448"/>
        <end position="473"/>
    </location>
</feature>
<reference evidence="5" key="3">
    <citation type="submission" date="2025-08" db="UniProtKB">
        <authorList>
            <consortium name="Ensembl"/>
        </authorList>
    </citation>
    <scope>IDENTIFICATION</scope>
</reference>
<dbReference type="InParanoid" id="A0A3B1JB07"/>
<feature type="compositionally biased region" description="Low complexity" evidence="3">
    <location>
        <begin position="315"/>
        <end position="332"/>
    </location>
</feature>
<proteinExistence type="predicted"/>
<dbReference type="FunCoup" id="A0A3B1JB07">
    <property type="interactions" value="373"/>
</dbReference>
<feature type="region of interest" description="Disordered" evidence="3">
    <location>
        <begin position="743"/>
        <end position="763"/>
    </location>
</feature>
<evidence type="ECO:0000259" key="4">
    <source>
        <dbReference type="Pfam" id="PF01576"/>
    </source>
</evidence>
<evidence type="ECO:0000256" key="3">
    <source>
        <dbReference type="SAM" id="MobiDB-lite"/>
    </source>
</evidence>
<reference evidence="6" key="2">
    <citation type="journal article" date="2014" name="Nat. Commun.">
        <title>The cavefish genome reveals candidate genes for eye loss.</title>
        <authorList>
            <person name="McGaugh S.E."/>
            <person name="Gross J.B."/>
            <person name="Aken B."/>
            <person name="Blin M."/>
            <person name="Borowsky R."/>
            <person name="Chalopin D."/>
            <person name="Hinaux H."/>
            <person name="Jeffery W.R."/>
            <person name="Keene A."/>
            <person name="Ma L."/>
            <person name="Minx P."/>
            <person name="Murphy D."/>
            <person name="O'Quin K.E."/>
            <person name="Retaux S."/>
            <person name="Rohner N."/>
            <person name="Searle S.M."/>
            <person name="Stahl B.A."/>
            <person name="Tabin C."/>
            <person name="Volff J.N."/>
            <person name="Yoshizawa M."/>
            <person name="Warren W.C."/>
        </authorList>
    </citation>
    <scope>NUCLEOTIDE SEQUENCE [LARGE SCALE GENOMIC DNA]</scope>
    <source>
        <strain evidence="6">female</strain>
    </source>
</reference>
<reference evidence="5" key="4">
    <citation type="submission" date="2025-09" db="UniProtKB">
        <authorList>
            <consortium name="Ensembl"/>
        </authorList>
    </citation>
    <scope>IDENTIFICATION</scope>
</reference>
<feature type="compositionally biased region" description="Basic and acidic residues" evidence="3">
    <location>
        <begin position="450"/>
        <end position="459"/>
    </location>
</feature>
<evidence type="ECO:0000256" key="1">
    <source>
        <dbReference type="ARBA" id="ARBA00023054"/>
    </source>
</evidence>
<feature type="compositionally biased region" description="Polar residues" evidence="3">
    <location>
        <begin position="336"/>
        <end position="347"/>
    </location>
</feature>
<evidence type="ECO:0000256" key="2">
    <source>
        <dbReference type="SAM" id="Coils"/>
    </source>
</evidence>
<dbReference type="PANTHER" id="PTHR46349:SF5">
    <property type="entry name" value="CINGULIN"/>
    <property type="match status" value="1"/>
</dbReference>
<feature type="domain" description="Myosin tail" evidence="4">
    <location>
        <begin position="819"/>
        <end position="1160"/>
    </location>
</feature>
<dbReference type="PANTHER" id="PTHR46349">
    <property type="entry name" value="CINGULIN-LIKE PROTEIN 1-RELATED"/>
    <property type="match status" value="1"/>
</dbReference>
<keyword evidence="6" id="KW-1185">Reference proteome</keyword>
<feature type="region of interest" description="Disordered" evidence="3">
    <location>
        <begin position="25"/>
        <end position="55"/>
    </location>
</feature>
<reference evidence="6" key="1">
    <citation type="submission" date="2013-03" db="EMBL/GenBank/DDBJ databases">
        <authorList>
            <person name="Jeffery W."/>
            <person name="Warren W."/>
            <person name="Wilson R.K."/>
        </authorList>
    </citation>
    <scope>NUCLEOTIDE SEQUENCE</scope>
    <source>
        <strain evidence="6">female</strain>
    </source>
</reference>